<comment type="caution">
    <text evidence="2">The sequence shown here is derived from an EMBL/GenBank/DDBJ whole genome shotgun (WGS) entry which is preliminary data.</text>
</comment>
<dbReference type="InterPro" id="IPR055152">
    <property type="entry name" value="Transketolase-like_C_2"/>
</dbReference>
<keyword evidence="2" id="KW-0560">Oxidoreductase</keyword>
<dbReference type="RefSeq" id="WP_231617307.1">
    <property type="nucleotide sequence ID" value="NZ_SJPY01000001.1"/>
</dbReference>
<dbReference type="PANTHER" id="PTHR43825:SF3">
    <property type="entry name" value="PYRUVATE DEHYDROGENASE E1 COMPONENT"/>
    <property type="match status" value="1"/>
</dbReference>
<dbReference type="Pfam" id="PF22613">
    <property type="entry name" value="Transketolase_C_1"/>
    <property type="match status" value="1"/>
</dbReference>
<feature type="domain" description="Transketolase-like C-terminal" evidence="1">
    <location>
        <begin position="3"/>
        <end position="51"/>
    </location>
</feature>
<gene>
    <name evidence="2" type="primary">aceE_2</name>
    <name evidence="2" type="ORF">Q31b_10230</name>
</gene>
<keyword evidence="3" id="KW-1185">Reference proteome</keyword>
<dbReference type="EC" id="1.2.4.1" evidence="2"/>
<dbReference type="GO" id="GO:0004739">
    <property type="term" value="F:pyruvate dehydrogenase (acetyl-transferring) activity"/>
    <property type="evidence" value="ECO:0007669"/>
    <property type="project" value="UniProtKB-EC"/>
</dbReference>
<dbReference type="Gene3D" id="3.40.50.920">
    <property type="match status" value="1"/>
</dbReference>
<evidence type="ECO:0000313" key="2">
    <source>
        <dbReference type="EMBL" id="TWU45847.1"/>
    </source>
</evidence>
<dbReference type="EMBL" id="SJPY01000001">
    <property type="protein sequence ID" value="TWU45847.1"/>
    <property type="molecule type" value="Genomic_DNA"/>
</dbReference>
<keyword evidence="2" id="KW-0670">Pyruvate</keyword>
<dbReference type="PANTHER" id="PTHR43825">
    <property type="entry name" value="PYRUVATE DEHYDROGENASE E1 COMPONENT"/>
    <property type="match status" value="1"/>
</dbReference>
<dbReference type="Proteomes" id="UP000315471">
    <property type="component" value="Unassembled WGS sequence"/>
</dbReference>
<evidence type="ECO:0000259" key="1">
    <source>
        <dbReference type="Pfam" id="PF22613"/>
    </source>
</evidence>
<dbReference type="InterPro" id="IPR051157">
    <property type="entry name" value="PDH/Transketolase"/>
</dbReference>
<name>A0A5C6ECZ8_9BACT</name>
<dbReference type="AlphaFoldDB" id="A0A5C6ECZ8"/>
<reference evidence="2 3" key="1">
    <citation type="submission" date="2019-02" db="EMBL/GenBank/DDBJ databases">
        <title>Deep-cultivation of Planctomycetes and their phenomic and genomic characterization uncovers novel biology.</title>
        <authorList>
            <person name="Wiegand S."/>
            <person name="Jogler M."/>
            <person name="Boedeker C."/>
            <person name="Pinto D."/>
            <person name="Vollmers J."/>
            <person name="Rivas-Marin E."/>
            <person name="Kohn T."/>
            <person name="Peeters S.H."/>
            <person name="Heuer A."/>
            <person name="Rast P."/>
            <person name="Oberbeckmann S."/>
            <person name="Bunk B."/>
            <person name="Jeske O."/>
            <person name="Meyerdierks A."/>
            <person name="Storesund J.E."/>
            <person name="Kallscheuer N."/>
            <person name="Luecker S."/>
            <person name="Lage O.M."/>
            <person name="Pohl T."/>
            <person name="Merkel B.J."/>
            <person name="Hornburger P."/>
            <person name="Mueller R.-W."/>
            <person name="Bruemmer F."/>
            <person name="Labrenz M."/>
            <person name="Spormann A.M."/>
            <person name="Op Den Camp H."/>
            <person name="Overmann J."/>
            <person name="Amann R."/>
            <person name="Jetten M.S.M."/>
            <person name="Mascher T."/>
            <person name="Medema M.H."/>
            <person name="Devos D.P."/>
            <person name="Kaster A.-K."/>
            <person name="Ovreas L."/>
            <person name="Rohde M."/>
            <person name="Galperin M.Y."/>
            <person name="Jogler C."/>
        </authorList>
    </citation>
    <scope>NUCLEOTIDE SEQUENCE [LARGE SCALE GENOMIC DNA]</scope>
    <source>
        <strain evidence="2 3">Q31b</strain>
    </source>
</reference>
<organism evidence="2 3">
    <name type="scientific">Novipirellula aureliae</name>
    <dbReference type="NCBI Taxonomy" id="2527966"/>
    <lineage>
        <taxon>Bacteria</taxon>
        <taxon>Pseudomonadati</taxon>
        <taxon>Planctomycetota</taxon>
        <taxon>Planctomycetia</taxon>
        <taxon>Pirellulales</taxon>
        <taxon>Pirellulaceae</taxon>
        <taxon>Novipirellula</taxon>
    </lineage>
</organism>
<dbReference type="InterPro" id="IPR009014">
    <property type="entry name" value="Transketo_C/PFOR_II"/>
</dbReference>
<accession>A0A5C6ECZ8</accession>
<protein>
    <submittedName>
        <fullName evidence="2">Pyruvate dehydrogenase E1 component</fullName>
        <ecNumber evidence="2">1.2.4.1</ecNumber>
    </submittedName>
</protein>
<dbReference type="SUPFAM" id="SSF52922">
    <property type="entry name" value="TK C-terminal domain-like"/>
    <property type="match status" value="1"/>
</dbReference>
<sequence>MNGPVIAVTDYIKRVPDQIPQWVPGQYIMLGTDGFGRSDTREALRRHFEVDAEHIAYAALRAFSKSFDFEPARLSSAMDILNIDPQSIDPAPA</sequence>
<proteinExistence type="predicted"/>
<evidence type="ECO:0000313" key="3">
    <source>
        <dbReference type="Proteomes" id="UP000315471"/>
    </source>
</evidence>